<keyword evidence="1 2" id="KW-0430">Lectin</keyword>
<evidence type="ECO:0000313" key="4">
    <source>
        <dbReference type="Ensembl" id="ENSSPUP00000016229.1"/>
    </source>
</evidence>
<sequence>MVLDACSGAVMSRRHFDTANAASSITGYVQTSVRERSIVLVCSRDGTEMMGPSEMYVFTRLGSTKPIVFQRKGSFAMLGYKGPTKPSWIKVLNQAADQKAASLQHYVPLMLSEYRCSAKAEAL</sequence>
<dbReference type="Proteomes" id="UP000694392">
    <property type="component" value="Unplaced"/>
</dbReference>
<evidence type="ECO:0000313" key="5">
    <source>
        <dbReference type="Proteomes" id="UP000694392"/>
    </source>
</evidence>
<dbReference type="InterPro" id="IPR052252">
    <property type="entry name" value="CEMIP/CEMIP2"/>
</dbReference>
<organism evidence="4 5">
    <name type="scientific">Sphenodon punctatus</name>
    <name type="common">Tuatara</name>
    <name type="synonym">Hatteria punctata</name>
    <dbReference type="NCBI Taxonomy" id="8508"/>
    <lineage>
        <taxon>Eukaryota</taxon>
        <taxon>Metazoa</taxon>
        <taxon>Chordata</taxon>
        <taxon>Craniata</taxon>
        <taxon>Vertebrata</taxon>
        <taxon>Euteleostomi</taxon>
        <taxon>Lepidosauria</taxon>
        <taxon>Sphenodontia</taxon>
        <taxon>Sphenodontidae</taxon>
        <taxon>Sphenodon</taxon>
    </lineage>
</organism>
<dbReference type="PANTHER" id="PTHR15535:SF24">
    <property type="entry name" value="HYALURONOGLUCOSAMINIDASE"/>
    <property type="match status" value="1"/>
</dbReference>
<dbReference type="PROSITE" id="PS52031">
    <property type="entry name" value="GG_LECTIN"/>
    <property type="match status" value="1"/>
</dbReference>
<reference evidence="4" key="1">
    <citation type="submission" date="2025-05" db="UniProtKB">
        <authorList>
            <consortium name="Ensembl"/>
        </authorList>
    </citation>
    <scope>IDENTIFICATION</scope>
</reference>
<dbReference type="Ensembl" id="ENSSPUT00000017288.1">
    <property type="protein sequence ID" value="ENSSPUP00000016221.1"/>
    <property type="gene ID" value="ENSSPUG00000012559.1"/>
</dbReference>
<feature type="domain" description="ILEI/PANDER" evidence="3">
    <location>
        <begin position="1"/>
        <end position="82"/>
    </location>
</feature>
<evidence type="ECO:0000256" key="2">
    <source>
        <dbReference type="PROSITE-ProRule" id="PRU01375"/>
    </source>
</evidence>
<accession>A0A8D0H6Z6</accession>
<dbReference type="Pfam" id="PF15711">
    <property type="entry name" value="ILEI"/>
    <property type="match status" value="1"/>
</dbReference>
<keyword evidence="5" id="KW-1185">Reference proteome</keyword>
<dbReference type="AlphaFoldDB" id="A0A8D0H6Z6"/>
<evidence type="ECO:0000256" key="1">
    <source>
        <dbReference type="ARBA" id="ARBA00022734"/>
    </source>
</evidence>
<dbReference type="InterPro" id="IPR039477">
    <property type="entry name" value="ILEI/PANDER_dom"/>
</dbReference>
<dbReference type="Ensembl" id="ENSSPUT00000017296.1">
    <property type="protein sequence ID" value="ENSSPUP00000016229.1"/>
    <property type="gene ID" value="ENSSPUG00000012559.1"/>
</dbReference>
<name>A0A8D0H6Z6_SPHPU</name>
<dbReference type="PANTHER" id="PTHR15535">
    <property type="entry name" value="TRANSMEMBRANE PROTEIN 2-RELATED"/>
    <property type="match status" value="1"/>
</dbReference>
<proteinExistence type="predicted"/>
<dbReference type="GeneTree" id="ENSGT01000000221993"/>
<evidence type="ECO:0000259" key="3">
    <source>
        <dbReference type="Pfam" id="PF15711"/>
    </source>
</evidence>
<dbReference type="GO" id="GO:0030246">
    <property type="term" value="F:carbohydrate binding"/>
    <property type="evidence" value="ECO:0007669"/>
    <property type="project" value="UniProtKB-UniRule"/>
</dbReference>
<protein>
    <recommendedName>
        <fullName evidence="3">ILEI/PANDER domain-containing protein</fullName>
    </recommendedName>
</protein>